<evidence type="ECO:0000256" key="9">
    <source>
        <dbReference type="HAMAP-Rule" id="MF_01148"/>
    </source>
</evidence>
<reference evidence="11 12" key="1">
    <citation type="submission" date="2019-04" db="EMBL/GenBank/DDBJ databases">
        <title>Draft genome sequence of Robertkochia marina CC-AMO-30D.</title>
        <authorList>
            <person name="Hameed A."/>
            <person name="Lin S.-Y."/>
            <person name="Shahina M."/>
            <person name="Lai W.-A."/>
            <person name="Young C.-C."/>
        </authorList>
    </citation>
    <scope>NUCLEOTIDE SEQUENCE [LARGE SCALE GENOMIC DNA]</scope>
    <source>
        <strain evidence="11 12">CC-AMO-30D</strain>
    </source>
</reference>
<dbReference type="RefSeq" id="WP_136337074.1">
    <property type="nucleotide sequence ID" value="NZ_QXMP01000002.1"/>
</dbReference>
<comment type="subcellular location">
    <subcellularLocation>
        <location evidence="1 9">Cell membrane</location>
        <topology evidence="1 9">Multi-pass membrane protein</topology>
    </subcellularLocation>
</comment>
<dbReference type="OrthoDB" id="9804277at2"/>
<feature type="transmembrane region" description="Helical" evidence="9">
    <location>
        <begin position="110"/>
        <end position="129"/>
    </location>
</feature>
<evidence type="ECO:0000256" key="5">
    <source>
        <dbReference type="ARBA" id="ARBA00022692"/>
    </source>
</evidence>
<dbReference type="GO" id="GO:0016410">
    <property type="term" value="F:N-acyltransferase activity"/>
    <property type="evidence" value="ECO:0007669"/>
    <property type="project" value="UniProtKB-UniRule"/>
</dbReference>
<evidence type="ECO:0000256" key="4">
    <source>
        <dbReference type="ARBA" id="ARBA00022679"/>
    </source>
</evidence>
<sequence length="528" mass="60283">MRKLLLLTVLSGVLLGAAWPTYGLALLAFIGFAPLLLMERHIRLDDGKRKGLRVFGYSYLGFLIWNCITTWWIWYSTPFGMFFALLVNTLLMSLVFLLYHFVAGRLPQKIHLVFLPAIWMAFEKFHLNWDFSWPWLNLGNVFSEHISWIQWYEYTGSFGGALWIWLVNIGVYKTLVSYRENKRSSLLAIGIAKQALKIAIPVILSLFLWNHYKEAEQKAEVVIIQPNTDPYTDKYDQPNAEVARSIVEMAAPVTTATTDYIIAPETMLAKNSDINQFDFSREKYILQSFLSRYDSLHLITGADFYQLFPEGDRPSPTANRTQRGNWFEVYNAAVHLNKFGETQNYFKSKLVVGVEHFPFKETLEPILGNVMIDLGGTVLSRATQEDRGVFSSMNGQMVAAPIICYESVYGEYVTDYVKNGANFLSIITNDAWWDRTQGHQQHLSYARLRAVETRRSVARSANTGISALINEKGELLKTLDYGTKGILKGEISINNKKTFYTRYGDFIARIATLLSGFILLFAIARKKG</sequence>
<evidence type="ECO:0000256" key="2">
    <source>
        <dbReference type="ARBA" id="ARBA00010065"/>
    </source>
</evidence>
<gene>
    <name evidence="9 11" type="primary">lnt</name>
    <name evidence="11" type="ORF">E7Z59_14485</name>
</gene>
<dbReference type="CDD" id="cd07571">
    <property type="entry name" value="ALP_N-acyl_transferase"/>
    <property type="match status" value="1"/>
</dbReference>
<keyword evidence="3 9" id="KW-1003">Cell membrane</keyword>
<dbReference type="HAMAP" id="MF_01148">
    <property type="entry name" value="Lnt"/>
    <property type="match status" value="1"/>
</dbReference>
<proteinExistence type="inferred from homology"/>
<protein>
    <recommendedName>
        <fullName evidence="9">Apolipoprotein N-acyltransferase</fullName>
        <shortName evidence="9">ALP N-acyltransferase</shortName>
        <ecNumber evidence="9">2.3.1.269</ecNumber>
    </recommendedName>
</protein>
<dbReference type="PANTHER" id="PTHR38686">
    <property type="entry name" value="APOLIPOPROTEIN N-ACYLTRANSFERASE"/>
    <property type="match status" value="1"/>
</dbReference>
<evidence type="ECO:0000256" key="8">
    <source>
        <dbReference type="ARBA" id="ARBA00023315"/>
    </source>
</evidence>
<feature type="transmembrane region" description="Helical" evidence="9">
    <location>
        <begin position="80"/>
        <end position="103"/>
    </location>
</feature>
<dbReference type="EMBL" id="SSMC01000004">
    <property type="protein sequence ID" value="THD65791.1"/>
    <property type="molecule type" value="Genomic_DNA"/>
</dbReference>
<keyword evidence="11" id="KW-0449">Lipoprotein</keyword>
<comment type="similarity">
    <text evidence="2 9">Belongs to the CN hydrolase family. Apolipoprotein N-acyltransferase subfamily.</text>
</comment>
<evidence type="ECO:0000313" key="11">
    <source>
        <dbReference type="EMBL" id="THD65791.1"/>
    </source>
</evidence>
<dbReference type="Gene3D" id="3.60.110.10">
    <property type="entry name" value="Carbon-nitrogen hydrolase"/>
    <property type="match status" value="1"/>
</dbReference>
<dbReference type="InterPro" id="IPR036526">
    <property type="entry name" value="C-N_Hydrolase_sf"/>
</dbReference>
<dbReference type="UniPathway" id="UPA00666"/>
<evidence type="ECO:0000256" key="1">
    <source>
        <dbReference type="ARBA" id="ARBA00004651"/>
    </source>
</evidence>
<dbReference type="GO" id="GO:0005886">
    <property type="term" value="C:plasma membrane"/>
    <property type="evidence" value="ECO:0007669"/>
    <property type="project" value="UniProtKB-SubCell"/>
</dbReference>
<comment type="catalytic activity">
    <reaction evidence="9">
        <text>N-terminal S-1,2-diacyl-sn-glyceryl-L-cysteinyl-[lipoprotein] + a glycerophospholipid = N-acyl-S-1,2-diacyl-sn-glyceryl-L-cysteinyl-[lipoprotein] + a 2-acyl-sn-glycero-3-phospholipid + H(+)</text>
        <dbReference type="Rhea" id="RHEA:48228"/>
        <dbReference type="Rhea" id="RHEA-COMP:14681"/>
        <dbReference type="Rhea" id="RHEA-COMP:14684"/>
        <dbReference type="ChEBI" id="CHEBI:15378"/>
        <dbReference type="ChEBI" id="CHEBI:136912"/>
        <dbReference type="ChEBI" id="CHEBI:140656"/>
        <dbReference type="ChEBI" id="CHEBI:140657"/>
        <dbReference type="ChEBI" id="CHEBI:140660"/>
        <dbReference type="EC" id="2.3.1.269"/>
    </reaction>
</comment>
<evidence type="ECO:0000259" key="10">
    <source>
        <dbReference type="PROSITE" id="PS50263"/>
    </source>
</evidence>
<name>A0A4S3LXZ0_9FLAO</name>
<evidence type="ECO:0000256" key="7">
    <source>
        <dbReference type="ARBA" id="ARBA00023136"/>
    </source>
</evidence>
<evidence type="ECO:0000313" key="12">
    <source>
        <dbReference type="Proteomes" id="UP000305939"/>
    </source>
</evidence>
<comment type="caution">
    <text evidence="11">The sequence shown here is derived from an EMBL/GenBank/DDBJ whole genome shotgun (WGS) entry which is preliminary data.</text>
</comment>
<dbReference type="InterPro" id="IPR045378">
    <property type="entry name" value="LNT_N"/>
</dbReference>
<dbReference type="InterPro" id="IPR004563">
    <property type="entry name" value="Apolipo_AcylTrfase"/>
</dbReference>
<keyword evidence="12" id="KW-1185">Reference proteome</keyword>
<dbReference type="Pfam" id="PF00795">
    <property type="entry name" value="CN_hydrolase"/>
    <property type="match status" value="1"/>
</dbReference>
<feature type="transmembrane region" description="Helical" evidence="9">
    <location>
        <begin position="54"/>
        <end position="74"/>
    </location>
</feature>
<feature type="domain" description="CN hydrolase" evidence="10">
    <location>
        <begin position="219"/>
        <end position="493"/>
    </location>
</feature>
<keyword evidence="5 9" id="KW-0812">Transmembrane</keyword>
<dbReference type="PANTHER" id="PTHR38686:SF1">
    <property type="entry name" value="APOLIPOPROTEIN N-ACYLTRANSFERASE"/>
    <property type="match status" value="1"/>
</dbReference>
<comment type="pathway">
    <text evidence="9">Protein modification; lipoprotein biosynthesis (N-acyl transfer).</text>
</comment>
<dbReference type="NCBIfam" id="TIGR00546">
    <property type="entry name" value="lnt"/>
    <property type="match status" value="1"/>
</dbReference>
<keyword evidence="7 9" id="KW-0472">Membrane</keyword>
<dbReference type="Pfam" id="PF20154">
    <property type="entry name" value="LNT_N"/>
    <property type="match status" value="1"/>
</dbReference>
<feature type="transmembrane region" description="Helical" evidence="9">
    <location>
        <begin position="506"/>
        <end position="524"/>
    </location>
</feature>
<keyword evidence="4 9" id="KW-0808">Transferase</keyword>
<dbReference type="PROSITE" id="PS50263">
    <property type="entry name" value="CN_HYDROLASE"/>
    <property type="match status" value="1"/>
</dbReference>
<dbReference type="Proteomes" id="UP000305939">
    <property type="component" value="Unassembled WGS sequence"/>
</dbReference>
<dbReference type="AlphaFoldDB" id="A0A4S3LXZ0"/>
<organism evidence="11 12">
    <name type="scientific">Robertkochia marina</name>
    <dbReference type="NCBI Taxonomy" id="1227945"/>
    <lineage>
        <taxon>Bacteria</taxon>
        <taxon>Pseudomonadati</taxon>
        <taxon>Bacteroidota</taxon>
        <taxon>Flavobacteriia</taxon>
        <taxon>Flavobacteriales</taxon>
        <taxon>Flavobacteriaceae</taxon>
        <taxon>Robertkochia</taxon>
    </lineage>
</organism>
<feature type="transmembrane region" description="Helical" evidence="9">
    <location>
        <begin position="26"/>
        <end position="42"/>
    </location>
</feature>
<evidence type="ECO:0000256" key="3">
    <source>
        <dbReference type="ARBA" id="ARBA00022475"/>
    </source>
</evidence>
<dbReference type="GO" id="GO:0042158">
    <property type="term" value="P:lipoprotein biosynthetic process"/>
    <property type="evidence" value="ECO:0007669"/>
    <property type="project" value="UniProtKB-UniRule"/>
</dbReference>
<dbReference type="SUPFAM" id="SSF56317">
    <property type="entry name" value="Carbon-nitrogen hydrolase"/>
    <property type="match status" value="1"/>
</dbReference>
<accession>A0A4S3LXZ0</accession>
<feature type="transmembrane region" description="Helical" evidence="9">
    <location>
        <begin position="149"/>
        <end position="172"/>
    </location>
</feature>
<keyword evidence="6 9" id="KW-1133">Transmembrane helix</keyword>
<keyword evidence="8 9" id="KW-0012">Acyltransferase</keyword>
<dbReference type="InterPro" id="IPR003010">
    <property type="entry name" value="C-N_Hydrolase"/>
</dbReference>
<evidence type="ECO:0000256" key="6">
    <source>
        <dbReference type="ARBA" id="ARBA00022989"/>
    </source>
</evidence>
<dbReference type="EC" id="2.3.1.269" evidence="9"/>
<comment type="function">
    <text evidence="9">Catalyzes the phospholipid dependent N-acylation of the N-terminal cysteine of apolipoprotein, the last step in lipoprotein maturation.</text>
</comment>